<dbReference type="Gene3D" id="2.30.30.140">
    <property type="match status" value="1"/>
</dbReference>
<feature type="compositionally biased region" description="Low complexity" evidence="4">
    <location>
        <begin position="120"/>
        <end position="135"/>
    </location>
</feature>
<feature type="non-terminal residue" evidence="6">
    <location>
        <position position="1"/>
    </location>
</feature>
<gene>
    <name evidence="6" type="ORF">X798_01346</name>
</gene>
<keyword evidence="7" id="KW-1185">Reference proteome</keyword>
<keyword evidence="2" id="KW-0539">Nucleus</keyword>
<dbReference type="AlphaFoldDB" id="A0A238C3K3"/>
<reference evidence="6 7" key="1">
    <citation type="submission" date="2015-12" db="EMBL/GenBank/DDBJ databases">
        <title>Draft genome of the nematode, Onchocerca flexuosa.</title>
        <authorList>
            <person name="Mitreva M."/>
        </authorList>
    </citation>
    <scope>NUCLEOTIDE SEQUENCE [LARGE SCALE GENOMIC DNA]</scope>
    <source>
        <strain evidence="6">Red Deer</strain>
    </source>
</reference>
<dbReference type="PANTHER" id="PTHR46297">
    <property type="entry name" value="ZINC FINGER CCCH-TYPE WITH G PATCH DOMAIN-CONTAINING PROTEIN"/>
    <property type="match status" value="1"/>
</dbReference>
<feature type="coiled-coil region" evidence="3">
    <location>
        <begin position="210"/>
        <end position="246"/>
    </location>
</feature>
<protein>
    <recommendedName>
        <fullName evidence="5">Tudor domain-containing protein</fullName>
    </recommendedName>
</protein>
<dbReference type="OrthoDB" id="79171at2759"/>
<evidence type="ECO:0000256" key="1">
    <source>
        <dbReference type="ARBA" id="ARBA00004123"/>
    </source>
</evidence>
<feature type="domain" description="Tudor" evidence="5">
    <location>
        <begin position="141"/>
        <end position="198"/>
    </location>
</feature>
<evidence type="ECO:0000313" key="7">
    <source>
        <dbReference type="Proteomes" id="UP000242913"/>
    </source>
</evidence>
<name>A0A238C3K3_9BILA</name>
<evidence type="ECO:0000259" key="5">
    <source>
        <dbReference type="PROSITE" id="PS50304"/>
    </source>
</evidence>
<evidence type="ECO:0000256" key="4">
    <source>
        <dbReference type="SAM" id="MobiDB-lite"/>
    </source>
</evidence>
<dbReference type="PROSITE" id="PS50304">
    <property type="entry name" value="TUDOR"/>
    <property type="match status" value="1"/>
</dbReference>
<evidence type="ECO:0000256" key="2">
    <source>
        <dbReference type="ARBA" id="ARBA00023242"/>
    </source>
</evidence>
<feature type="region of interest" description="Disordered" evidence="4">
    <location>
        <begin position="286"/>
        <end position="306"/>
    </location>
</feature>
<dbReference type="Proteomes" id="UP000242913">
    <property type="component" value="Unassembled WGS sequence"/>
</dbReference>
<organism evidence="6 7">
    <name type="scientific">Onchocerca flexuosa</name>
    <dbReference type="NCBI Taxonomy" id="387005"/>
    <lineage>
        <taxon>Eukaryota</taxon>
        <taxon>Metazoa</taxon>
        <taxon>Ecdysozoa</taxon>
        <taxon>Nematoda</taxon>
        <taxon>Chromadorea</taxon>
        <taxon>Rhabditida</taxon>
        <taxon>Spirurina</taxon>
        <taxon>Spiruromorpha</taxon>
        <taxon>Filarioidea</taxon>
        <taxon>Onchocercidae</taxon>
        <taxon>Onchocerca</taxon>
    </lineage>
</organism>
<evidence type="ECO:0000313" key="6">
    <source>
        <dbReference type="EMBL" id="OZC11488.1"/>
    </source>
</evidence>
<accession>A0A238C3K3</accession>
<proteinExistence type="predicted"/>
<evidence type="ECO:0000256" key="3">
    <source>
        <dbReference type="SAM" id="Coils"/>
    </source>
</evidence>
<dbReference type="GO" id="GO:0005634">
    <property type="term" value="C:nucleus"/>
    <property type="evidence" value="ECO:0007669"/>
    <property type="project" value="UniProtKB-SubCell"/>
</dbReference>
<feature type="region of interest" description="Disordered" evidence="4">
    <location>
        <begin position="120"/>
        <end position="142"/>
    </location>
</feature>
<sequence length="332" mass="37670">ATDSCSQQHQQKPEHAQNQSNKRLIFWLLVSCPHQAPYGIEKVISCTDTGETREGASGIWVWESLLPFVFSVQPMNTAEELGSYKLQLQQVEAALLTEPDNDELLKLKVDLQEIITLQEELTSSTTEQPSSTTSDDTTKNPWKVGDQCMAPFSNGQKYLAVIDGFAQDNVAVTIVGKGTKAMVNVNNLSAVSKDDSKMYVWEKSAKSMRHRKSEWQMERERRRLRALKKEHRKKELEEAKEDEKRKWLSFNAKATSRSMKDLRGVRYHIIRDTLDLRDMQNRKKALGFKRPTASGSAPDGPAWGITSQTRISSRQDLGAFKSTQRGNMDSLF</sequence>
<dbReference type="SUPFAM" id="SSF63748">
    <property type="entry name" value="Tudor/PWWP/MBT"/>
    <property type="match status" value="1"/>
</dbReference>
<dbReference type="EMBL" id="KZ269980">
    <property type="protein sequence ID" value="OZC11488.1"/>
    <property type="molecule type" value="Genomic_DNA"/>
</dbReference>
<dbReference type="InterPro" id="IPR002999">
    <property type="entry name" value="Tudor"/>
</dbReference>
<comment type="subcellular location">
    <subcellularLocation>
        <location evidence="1">Nucleus</location>
    </subcellularLocation>
</comment>
<keyword evidence="3" id="KW-0175">Coiled coil</keyword>